<dbReference type="GO" id="GO:0043565">
    <property type="term" value="F:sequence-specific DNA binding"/>
    <property type="evidence" value="ECO:0007669"/>
    <property type="project" value="InterPro"/>
</dbReference>
<sequence>MWTGKAIIQPGWAIFFGTAGDHVPHRHHAVQLVVGLTGTVGLWSEKSGELEGAGAVIAADHAHRLTGGRDPLLLAYVNRETDLGRQLDAWCGAGARALSAGQAEHLRGLLRQPECVTAQTLKRVVAIILDSAAASGTPPFHDPRIAQLLATLPRPLPERISTSELAARVSLSPGRFGHLFRAHTGMPLRPYLRWLRLQQALASVAQGYRLTEAAHAAGFADSAHLSRSFRRTFGIPPQVLLNPAFSLKTGLE</sequence>
<dbReference type="PROSITE" id="PS01124">
    <property type="entry name" value="HTH_ARAC_FAMILY_2"/>
    <property type="match status" value="1"/>
</dbReference>
<dbReference type="Proteomes" id="UP000248330">
    <property type="component" value="Unassembled WGS sequence"/>
</dbReference>
<accession>A0A318E9T7</accession>
<evidence type="ECO:0000256" key="2">
    <source>
        <dbReference type="ARBA" id="ARBA00023125"/>
    </source>
</evidence>
<evidence type="ECO:0000313" key="5">
    <source>
        <dbReference type="EMBL" id="PXV63722.1"/>
    </source>
</evidence>
<dbReference type="GO" id="GO:0003700">
    <property type="term" value="F:DNA-binding transcription factor activity"/>
    <property type="evidence" value="ECO:0007669"/>
    <property type="project" value="InterPro"/>
</dbReference>
<dbReference type="AlphaFoldDB" id="A0A318E9T7"/>
<reference evidence="5 6" key="1">
    <citation type="submission" date="2018-04" db="EMBL/GenBank/DDBJ databases">
        <title>Genomic Encyclopedia of Type Strains, Phase IV (KMG-IV): sequencing the most valuable type-strain genomes for metagenomic binning, comparative biology and taxonomic classification.</title>
        <authorList>
            <person name="Goeker M."/>
        </authorList>
    </citation>
    <scope>NUCLEOTIDE SEQUENCE [LARGE SCALE GENOMIC DNA]</scope>
    <source>
        <strain evidence="5 6">DSM 104150</strain>
    </source>
</reference>
<dbReference type="Gene3D" id="1.10.10.60">
    <property type="entry name" value="Homeodomain-like"/>
    <property type="match status" value="1"/>
</dbReference>
<evidence type="ECO:0000256" key="1">
    <source>
        <dbReference type="ARBA" id="ARBA00023015"/>
    </source>
</evidence>
<protein>
    <submittedName>
        <fullName evidence="5">AraC family transcriptional regulator</fullName>
    </submittedName>
</protein>
<evidence type="ECO:0000256" key="3">
    <source>
        <dbReference type="ARBA" id="ARBA00023163"/>
    </source>
</evidence>
<proteinExistence type="predicted"/>
<dbReference type="Pfam" id="PF12833">
    <property type="entry name" value="HTH_18"/>
    <property type="match status" value="1"/>
</dbReference>
<dbReference type="InterPro" id="IPR050204">
    <property type="entry name" value="AraC_XylS_family_regulators"/>
</dbReference>
<dbReference type="SUPFAM" id="SSF46689">
    <property type="entry name" value="Homeodomain-like"/>
    <property type="match status" value="2"/>
</dbReference>
<name>A0A318E9T7_9GAMM</name>
<comment type="caution">
    <text evidence="5">The sequence shown here is derived from an EMBL/GenBank/DDBJ whole genome shotgun (WGS) entry which is preliminary data.</text>
</comment>
<dbReference type="PROSITE" id="PS00041">
    <property type="entry name" value="HTH_ARAC_FAMILY_1"/>
    <property type="match status" value="1"/>
</dbReference>
<dbReference type="InterPro" id="IPR018062">
    <property type="entry name" value="HTH_AraC-typ_CS"/>
</dbReference>
<dbReference type="InterPro" id="IPR018060">
    <property type="entry name" value="HTH_AraC"/>
</dbReference>
<dbReference type="OrthoDB" id="5295226at2"/>
<dbReference type="PANTHER" id="PTHR46796">
    <property type="entry name" value="HTH-TYPE TRANSCRIPTIONAL ACTIVATOR RHAS-RELATED"/>
    <property type="match status" value="1"/>
</dbReference>
<organism evidence="5 6">
    <name type="scientific">Sinimarinibacterium flocculans</name>
    <dbReference type="NCBI Taxonomy" id="985250"/>
    <lineage>
        <taxon>Bacteria</taxon>
        <taxon>Pseudomonadati</taxon>
        <taxon>Pseudomonadota</taxon>
        <taxon>Gammaproteobacteria</taxon>
        <taxon>Nevskiales</taxon>
        <taxon>Nevskiaceae</taxon>
        <taxon>Sinimarinibacterium</taxon>
    </lineage>
</organism>
<gene>
    <name evidence="5" type="ORF">C8D93_11531</name>
</gene>
<keyword evidence="6" id="KW-1185">Reference proteome</keyword>
<evidence type="ECO:0000313" key="6">
    <source>
        <dbReference type="Proteomes" id="UP000248330"/>
    </source>
</evidence>
<dbReference type="SMART" id="SM00342">
    <property type="entry name" value="HTH_ARAC"/>
    <property type="match status" value="1"/>
</dbReference>
<dbReference type="RefSeq" id="WP_110266863.1">
    <property type="nucleotide sequence ID" value="NZ_CAKZQT010000014.1"/>
</dbReference>
<keyword evidence="2" id="KW-0238">DNA-binding</keyword>
<keyword evidence="1" id="KW-0805">Transcription regulation</keyword>
<dbReference type="InterPro" id="IPR009057">
    <property type="entry name" value="Homeodomain-like_sf"/>
</dbReference>
<evidence type="ECO:0000259" key="4">
    <source>
        <dbReference type="PROSITE" id="PS01124"/>
    </source>
</evidence>
<feature type="domain" description="HTH araC/xylS-type" evidence="4">
    <location>
        <begin position="146"/>
        <end position="243"/>
    </location>
</feature>
<keyword evidence="3" id="KW-0804">Transcription</keyword>
<dbReference type="EMBL" id="QICN01000015">
    <property type="protein sequence ID" value="PXV63722.1"/>
    <property type="molecule type" value="Genomic_DNA"/>
</dbReference>